<dbReference type="GO" id="GO:0051537">
    <property type="term" value="F:2 iron, 2 sulfur cluster binding"/>
    <property type="evidence" value="ECO:0007669"/>
    <property type="project" value="UniProtKB-KW"/>
</dbReference>
<keyword evidence="2" id="KW-0479">Metal-binding</keyword>
<reference evidence="7 8" key="1">
    <citation type="submission" date="2016-10" db="EMBL/GenBank/DDBJ databases">
        <authorList>
            <person name="de Groot N.N."/>
        </authorList>
    </citation>
    <scope>NUCLEOTIDE SEQUENCE [LARGE SCALE GENOMIC DNA]</scope>
    <source>
        <strain evidence="7 8">DSM 12130</strain>
    </source>
</reference>
<keyword evidence="4" id="KW-0408">Iron</keyword>
<evidence type="ECO:0000256" key="4">
    <source>
        <dbReference type="ARBA" id="ARBA00023004"/>
    </source>
</evidence>
<evidence type="ECO:0000313" key="7">
    <source>
        <dbReference type="EMBL" id="SDP32335.1"/>
    </source>
</evidence>
<accession>A0A1H0RSE5</accession>
<feature type="domain" description="2Fe-2S ferredoxin-type" evidence="6">
    <location>
        <begin position="3"/>
        <end position="79"/>
    </location>
</feature>
<evidence type="ECO:0000256" key="5">
    <source>
        <dbReference type="ARBA" id="ARBA00023014"/>
    </source>
</evidence>
<name>A0A1H0RSE5_9BACT</name>
<organism evidence="7 8">
    <name type="scientific">Desulforhopalus singaporensis</name>
    <dbReference type="NCBI Taxonomy" id="91360"/>
    <lineage>
        <taxon>Bacteria</taxon>
        <taxon>Pseudomonadati</taxon>
        <taxon>Thermodesulfobacteriota</taxon>
        <taxon>Desulfobulbia</taxon>
        <taxon>Desulfobulbales</taxon>
        <taxon>Desulfocapsaceae</taxon>
        <taxon>Desulforhopalus</taxon>
    </lineage>
</organism>
<dbReference type="SUPFAM" id="SSF47741">
    <property type="entry name" value="CO dehydrogenase ISP C-domain like"/>
    <property type="match status" value="1"/>
</dbReference>
<dbReference type="InterPro" id="IPR006058">
    <property type="entry name" value="2Fe2S_fd_BS"/>
</dbReference>
<evidence type="ECO:0000256" key="2">
    <source>
        <dbReference type="ARBA" id="ARBA00022723"/>
    </source>
</evidence>
<dbReference type="PROSITE" id="PS51085">
    <property type="entry name" value="2FE2S_FER_2"/>
    <property type="match status" value="1"/>
</dbReference>
<dbReference type="EMBL" id="FNJI01000016">
    <property type="protein sequence ID" value="SDP32335.1"/>
    <property type="molecule type" value="Genomic_DNA"/>
</dbReference>
<dbReference type="CDD" id="cd00207">
    <property type="entry name" value="fer2"/>
    <property type="match status" value="1"/>
</dbReference>
<dbReference type="InterPro" id="IPR036010">
    <property type="entry name" value="2Fe-2S_ferredoxin-like_sf"/>
</dbReference>
<dbReference type="InterPro" id="IPR036884">
    <property type="entry name" value="2Fe-2S-bd_dom_sf"/>
</dbReference>
<evidence type="ECO:0000256" key="1">
    <source>
        <dbReference type="ARBA" id="ARBA00022714"/>
    </source>
</evidence>
<proteinExistence type="predicted"/>
<dbReference type="PANTHER" id="PTHR44379">
    <property type="entry name" value="OXIDOREDUCTASE WITH IRON-SULFUR SUBUNIT"/>
    <property type="match status" value="1"/>
</dbReference>
<dbReference type="AlphaFoldDB" id="A0A1H0RSE5"/>
<keyword evidence="5" id="KW-0411">Iron-sulfur</keyword>
<dbReference type="SUPFAM" id="SSF54292">
    <property type="entry name" value="2Fe-2S ferredoxin-like"/>
    <property type="match status" value="1"/>
</dbReference>
<dbReference type="InterPro" id="IPR002888">
    <property type="entry name" value="2Fe-2S-bd"/>
</dbReference>
<dbReference type="InterPro" id="IPR012675">
    <property type="entry name" value="Beta-grasp_dom_sf"/>
</dbReference>
<keyword evidence="3" id="KW-0560">Oxidoreductase</keyword>
<dbReference type="Pfam" id="PF00111">
    <property type="entry name" value="Fer2"/>
    <property type="match status" value="1"/>
</dbReference>
<dbReference type="GO" id="GO:0016491">
    <property type="term" value="F:oxidoreductase activity"/>
    <property type="evidence" value="ECO:0007669"/>
    <property type="project" value="UniProtKB-KW"/>
</dbReference>
<dbReference type="Proteomes" id="UP000199073">
    <property type="component" value="Unassembled WGS sequence"/>
</dbReference>
<keyword evidence="8" id="KW-1185">Reference proteome</keyword>
<dbReference type="OrthoDB" id="9775084at2"/>
<gene>
    <name evidence="7" type="ORF">SAMN05660330_02402</name>
</gene>
<dbReference type="InterPro" id="IPR001041">
    <property type="entry name" value="2Fe-2S_ferredoxin-type"/>
</dbReference>
<protein>
    <submittedName>
        <fullName evidence="7">Carbon-monoxide dehydrogenase small subunit</fullName>
    </submittedName>
</protein>
<dbReference type="GO" id="GO:0046872">
    <property type="term" value="F:metal ion binding"/>
    <property type="evidence" value="ECO:0007669"/>
    <property type="project" value="UniProtKB-KW"/>
</dbReference>
<dbReference type="Gene3D" id="3.10.20.30">
    <property type="match status" value="1"/>
</dbReference>
<dbReference type="PROSITE" id="PS00197">
    <property type="entry name" value="2FE2S_FER_1"/>
    <property type="match status" value="1"/>
</dbReference>
<evidence type="ECO:0000259" key="6">
    <source>
        <dbReference type="PROSITE" id="PS51085"/>
    </source>
</evidence>
<dbReference type="RefSeq" id="WP_092223122.1">
    <property type="nucleotide sequence ID" value="NZ_FNJI01000016.1"/>
</dbReference>
<dbReference type="STRING" id="91360.SAMN05660330_02402"/>
<evidence type="ECO:0000313" key="8">
    <source>
        <dbReference type="Proteomes" id="UP000199073"/>
    </source>
</evidence>
<dbReference type="Pfam" id="PF01799">
    <property type="entry name" value="Fer2_2"/>
    <property type="match status" value="1"/>
</dbReference>
<sequence length="162" mass="17579">MTMLLNITINGQQRTFEIDAKQTLLELLRSQPEYQSVHRSCEEGECGACTVLLDGEPVNSCLILAASVEGATVLTSEGLVRQGQPHPLMQAFTAELGIQCGFCTPGMLMNSYALISGAGDIELTDQQIRKSLEGNLCRCTGYVNIVNAVKKAQQAKNGGQWW</sequence>
<evidence type="ECO:0000256" key="3">
    <source>
        <dbReference type="ARBA" id="ARBA00023002"/>
    </source>
</evidence>
<keyword evidence="1" id="KW-0001">2Fe-2S</keyword>
<dbReference type="InterPro" id="IPR051452">
    <property type="entry name" value="Diverse_Oxidoreductases"/>
</dbReference>
<dbReference type="Gene3D" id="1.10.150.120">
    <property type="entry name" value="[2Fe-2S]-binding domain"/>
    <property type="match status" value="1"/>
</dbReference>
<dbReference type="PANTHER" id="PTHR44379:SF5">
    <property type="entry name" value="OXIDOREDUCTASE WITH IRON-SULFUR SUBUNIT"/>
    <property type="match status" value="1"/>
</dbReference>